<feature type="compositionally biased region" description="Low complexity" evidence="1">
    <location>
        <begin position="27"/>
        <end position="54"/>
    </location>
</feature>
<proteinExistence type="predicted"/>
<dbReference type="RefSeq" id="XP_029218923.1">
    <property type="nucleotide sequence ID" value="XM_029365340.1"/>
</dbReference>
<feature type="compositionally biased region" description="Basic and acidic residues" evidence="1">
    <location>
        <begin position="117"/>
        <end position="135"/>
    </location>
</feature>
<feature type="compositionally biased region" description="Basic and acidic residues" evidence="1">
    <location>
        <begin position="443"/>
        <end position="454"/>
    </location>
</feature>
<keyword evidence="2" id="KW-1133">Transmembrane helix</keyword>
<feature type="compositionally biased region" description="Polar residues" evidence="1">
    <location>
        <begin position="152"/>
        <end position="162"/>
    </location>
</feature>
<feature type="transmembrane region" description="Helical" evidence="2">
    <location>
        <begin position="71"/>
        <end position="94"/>
    </location>
</feature>
<dbReference type="KEGG" id="bbes:BESB_069470"/>
<evidence type="ECO:0000313" key="3">
    <source>
        <dbReference type="EMBL" id="PFH34914.1"/>
    </source>
</evidence>
<accession>A0A2A9MCG4</accession>
<feature type="region of interest" description="Disordered" evidence="1">
    <location>
        <begin position="829"/>
        <end position="901"/>
    </location>
</feature>
<gene>
    <name evidence="3" type="ORF">BESB_069470</name>
</gene>
<feature type="region of interest" description="Disordered" evidence="1">
    <location>
        <begin position="386"/>
        <end position="515"/>
    </location>
</feature>
<organism evidence="3 4">
    <name type="scientific">Besnoitia besnoiti</name>
    <name type="common">Apicomplexan protozoan</name>
    <dbReference type="NCBI Taxonomy" id="94643"/>
    <lineage>
        <taxon>Eukaryota</taxon>
        <taxon>Sar</taxon>
        <taxon>Alveolata</taxon>
        <taxon>Apicomplexa</taxon>
        <taxon>Conoidasida</taxon>
        <taxon>Coccidia</taxon>
        <taxon>Eucoccidiorida</taxon>
        <taxon>Eimeriorina</taxon>
        <taxon>Sarcocystidae</taxon>
        <taxon>Besnoitia</taxon>
    </lineage>
</organism>
<feature type="compositionally biased region" description="Basic and acidic residues" evidence="1">
    <location>
        <begin position="631"/>
        <end position="640"/>
    </location>
</feature>
<keyword evidence="4" id="KW-1185">Reference proteome</keyword>
<feature type="compositionally biased region" description="Basic and acidic residues" evidence="1">
    <location>
        <begin position="197"/>
        <end position="212"/>
    </location>
</feature>
<dbReference type="VEuPathDB" id="ToxoDB:BESB_069470"/>
<keyword evidence="2" id="KW-0472">Membrane</keyword>
<protein>
    <recommendedName>
        <fullName evidence="5">Transmembrane protein</fullName>
    </recommendedName>
</protein>
<comment type="caution">
    <text evidence="3">The sequence shown here is derived from an EMBL/GenBank/DDBJ whole genome shotgun (WGS) entry which is preliminary data.</text>
</comment>
<feature type="compositionally biased region" description="Low complexity" evidence="1">
    <location>
        <begin position="432"/>
        <end position="442"/>
    </location>
</feature>
<feature type="compositionally biased region" description="Basic and acidic residues" evidence="1">
    <location>
        <begin position="464"/>
        <end position="484"/>
    </location>
</feature>
<feature type="compositionally biased region" description="Acidic residues" evidence="1">
    <location>
        <begin position="889"/>
        <end position="901"/>
    </location>
</feature>
<evidence type="ECO:0000313" key="4">
    <source>
        <dbReference type="Proteomes" id="UP000224006"/>
    </source>
</evidence>
<keyword evidence="2" id="KW-0812">Transmembrane</keyword>
<dbReference type="AlphaFoldDB" id="A0A2A9MCG4"/>
<name>A0A2A9MCG4_BESBE</name>
<feature type="region of interest" description="Disordered" evidence="1">
    <location>
        <begin position="117"/>
        <end position="362"/>
    </location>
</feature>
<feature type="compositionally biased region" description="Basic and acidic residues" evidence="1">
    <location>
        <begin position="254"/>
        <end position="272"/>
    </location>
</feature>
<evidence type="ECO:0008006" key="5">
    <source>
        <dbReference type="Google" id="ProtNLM"/>
    </source>
</evidence>
<evidence type="ECO:0000256" key="2">
    <source>
        <dbReference type="SAM" id="Phobius"/>
    </source>
</evidence>
<dbReference type="GeneID" id="40311873"/>
<dbReference type="EMBL" id="NWUJ01000006">
    <property type="protein sequence ID" value="PFH34914.1"/>
    <property type="molecule type" value="Genomic_DNA"/>
</dbReference>
<feature type="compositionally biased region" description="Basic and acidic residues" evidence="1">
    <location>
        <begin position="302"/>
        <end position="329"/>
    </location>
</feature>
<dbReference type="Proteomes" id="UP000224006">
    <property type="component" value="Chromosome VI"/>
</dbReference>
<feature type="compositionally biased region" description="Basic and acidic residues" evidence="1">
    <location>
        <begin position="493"/>
        <end position="506"/>
    </location>
</feature>
<feature type="region of interest" description="Disordered" evidence="1">
    <location>
        <begin position="709"/>
        <end position="736"/>
    </location>
</feature>
<feature type="region of interest" description="Disordered" evidence="1">
    <location>
        <begin position="23"/>
        <end position="65"/>
    </location>
</feature>
<reference evidence="3 4" key="1">
    <citation type="submission" date="2017-09" db="EMBL/GenBank/DDBJ databases">
        <title>Genome sequencing of Besnoitia besnoiti strain Bb-Ger1.</title>
        <authorList>
            <person name="Schares G."/>
            <person name="Venepally P."/>
            <person name="Lorenzi H.A."/>
        </authorList>
    </citation>
    <scope>NUCLEOTIDE SEQUENCE [LARGE SCALE GENOMIC DNA]</scope>
    <source>
        <strain evidence="3 4">Bb-Ger1</strain>
    </source>
</reference>
<sequence length="901" mass="97340">MVTGGIWHPDSLPLYSRGSTTFGPGKTSSSLSGNNRRSSSNASGSHDSTHSRGGQSTGRRKGKRRRRLSRIGRLLVFILLLFTGLWLILLWRWMGVPTATPQPGEVNVLLSHDLKAEDREPAESTPARDADKSDNGKLTQIPRDEQVGDGSPNVQRRISPVNSEARARASSTTGEERPVANTEDSVVTPISSPPPAPREKVVAREGPAEESPRTPAKGARANDEQPSMTRDVHASPQQPLPAKMGQGEGVANPKYDDVSRDKAARPSSKDTPVDNNASAVNERGEERRVESQGAEGGSAKPAAREDARQRGLPREPASEASVGREDRRPPAPPRAEADAGMPRRRSGDALGNLERGSMDALSRSVAEQGKVFVEKVLDSHLKMQKERRVVGESAARQQAGPAPVSGAARQTRKVAGDAVVPTPVQELRGEAQKASAGGAAAEEALRAETGDGRQRLRQPPPPRPAREGGARQDTDQLLAQHEKGQAWMAARGGRVERAMPLRRETPPSELRVPEGSIGDLLRWQMPSSYERGTAERGEVAGAAERLSSKYTFAARARPEGQEMAADVRQQRWSPVFEQDRQPHAAAEIRHAAAEIRHAAAEIRRDSRLREAAGEVHAERWSQAFEADKQARAAAELRRDSAGGGPFSAVHGHGSVGGGARVDGAFSGRGVRVTQENLRASESIAGPLTEGGRPDEARRLNRWAYAQVENTGSAGEARPHAETETMASLSESSDPRARAGFVRSEAQGNVEDREHATAHAFWAAREAEKAGVVRRERLWQEEAQQRAAAAQMYGRGRGRFQAGDEEVVKHAWMRADPVRPVAARARTVSAESAAQQREVSEGFEDPAHRAGYVMSEGEGELRPSVAARKPGYLEKGPRPEDWNALSGAVDSEEGDDDTLEEE</sequence>
<evidence type="ECO:0000256" key="1">
    <source>
        <dbReference type="SAM" id="MobiDB-lite"/>
    </source>
</evidence>
<feature type="compositionally biased region" description="Basic and acidic residues" evidence="1">
    <location>
        <begin position="870"/>
        <end position="880"/>
    </location>
</feature>
<feature type="region of interest" description="Disordered" evidence="1">
    <location>
        <begin position="631"/>
        <end position="655"/>
    </location>
</feature>